<accession>A0A5N6P4B8</accession>
<feature type="transmembrane region" description="Helical" evidence="1">
    <location>
        <begin position="55"/>
        <end position="76"/>
    </location>
</feature>
<dbReference type="Proteomes" id="UP000326396">
    <property type="component" value="Linkage Group LG14"/>
</dbReference>
<keyword evidence="1" id="KW-1133">Transmembrane helix</keyword>
<dbReference type="EMBL" id="SZYD01000006">
    <property type="protein sequence ID" value="KAD5960551.1"/>
    <property type="molecule type" value="Genomic_DNA"/>
</dbReference>
<feature type="transmembrane region" description="Helical" evidence="1">
    <location>
        <begin position="20"/>
        <end position="43"/>
    </location>
</feature>
<evidence type="ECO:0000313" key="3">
    <source>
        <dbReference type="Proteomes" id="UP000326396"/>
    </source>
</evidence>
<evidence type="ECO:0000256" key="1">
    <source>
        <dbReference type="SAM" id="Phobius"/>
    </source>
</evidence>
<keyword evidence="1" id="KW-0812">Transmembrane</keyword>
<sequence>MSSLGWWPRIYYVSAVGGWLVLHVLFGAAWVVLGAVIWFLGLWPDNEHTVGVRHSLVTSLGCWLKGLINSLMYQVGTDLRSRPCFGQNMALLPEGYMHGAALGRSGLCGLWLGLCALLEQQIKRHLLADVNAQQG</sequence>
<protein>
    <submittedName>
        <fullName evidence="2">Uncharacterized protein</fullName>
    </submittedName>
</protein>
<gene>
    <name evidence="2" type="ORF">E3N88_12023</name>
</gene>
<evidence type="ECO:0000313" key="2">
    <source>
        <dbReference type="EMBL" id="KAD5960551.1"/>
    </source>
</evidence>
<comment type="caution">
    <text evidence="2">The sequence shown here is derived from an EMBL/GenBank/DDBJ whole genome shotgun (WGS) entry which is preliminary data.</text>
</comment>
<keyword evidence="3" id="KW-1185">Reference proteome</keyword>
<organism evidence="2 3">
    <name type="scientific">Mikania micrantha</name>
    <name type="common">bitter vine</name>
    <dbReference type="NCBI Taxonomy" id="192012"/>
    <lineage>
        <taxon>Eukaryota</taxon>
        <taxon>Viridiplantae</taxon>
        <taxon>Streptophyta</taxon>
        <taxon>Embryophyta</taxon>
        <taxon>Tracheophyta</taxon>
        <taxon>Spermatophyta</taxon>
        <taxon>Magnoliopsida</taxon>
        <taxon>eudicotyledons</taxon>
        <taxon>Gunneridae</taxon>
        <taxon>Pentapetalae</taxon>
        <taxon>asterids</taxon>
        <taxon>campanulids</taxon>
        <taxon>Asterales</taxon>
        <taxon>Asteraceae</taxon>
        <taxon>Asteroideae</taxon>
        <taxon>Heliantheae alliance</taxon>
        <taxon>Eupatorieae</taxon>
        <taxon>Mikania</taxon>
    </lineage>
</organism>
<feature type="transmembrane region" description="Helical" evidence="1">
    <location>
        <begin position="96"/>
        <end position="118"/>
    </location>
</feature>
<name>A0A5N6P4B8_9ASTR</name>
<reference evidence="2 3" key="1">
    <citation type="submission" date="2019-05" db="EMBL/GenBank/DDBJ databases">
        <title>Mikania micrantha, genome provides insights into the molecular mechanism of rapid growth.</title>
        <authorList>
            <person name="Liu B."/>
        </authorList>
    </citation>
    <scope>NUCLEOTIDE SEQUENCE [LARGE SCALE GENOMIC DNA]</scope>
    <source>
        <strain evidence="2">NLD-2019</strain>
        <tissue evidence="2">Leaf</tissue>
    </source>
</reference>
<dbReference type="AlphaFoldDB" id="A0A5N6P4B8"/>
<proteinExistence type="predicted"/>
<keyword evidence="1" id="KW-0472">Membrane</keyword>